<dbReference type="Proteomes" id="UP001062846">
    <property type="component" value="Chromosome 2"/>
</dbReference>
<gene>
    <name evidence="1" type="ORF">RHMOL_Rhmol02G0196800</name>
</gene>
<comment type="caution">
    <text evidence="1">The sequence shown here is derived from an EMBL/GenBank/DDBJ whole genome shotgun (WGS) entry which is preliminary data.</text>
</comment>
<dbReference type="EMBL" id="CM046389">
    <property type="protein sequence ID" value="KAI8568407.1"/>
    <property type="molecule type" value="Genomic_DNA"/>
</dbReference>
<keyword evidence="2" id="KW-1185">Reference proteome</keyword>
<name>A0ACC0PUR7_RHOML</name>
<protein>
    <submittedName>
        <fullName evidence="1">Uncharacterized protein</fullName>
    </submittedName>
</protein>
<sequence>MTSTAIEIPTNAPKRALVSHAFESSSVVMLPKTPNLRDYSGSTRTPITACIRLMHKAYCLCTY</sequence>
<reference evidence="1" key="1">
    <citation type="submission" date="2022-02" db="EMBL/GenBank/DDBJ databases">
        <title>Plant Genome Project.</title>
        <authorList>
            <person name="Zhang R.-G."/>
        </authorList>
    </citation>
    <scope>NUCLEOTIDE SEQUENCE</scope>
    <source>
        <strain evidence="1">AT1</strain>
    </source>
</reference>
<accession>A0ACC0PUR7</accession>
<evidence type="ECO:0000313" key="1">
    <source>
        <dbReference type="EMBL" id="KAI8568407.1"/>
    </source>
</evidence>
<proteinExistence type="predicted"/>
<organism evidence="1 2">
    <name type="scientific">Rhododendron molle</name>
    <name type="common">Chinese azalea</name>
    <name type="synonym">Azalea mollis</name>
    <dbReference type="NCBI Taxonomy" id="49168"/>
    <lineage>
        <taxon>Eukaryota</taxon>
        <taxon>Viridiplantae</taxon>
        <taxon>Streptophyta</taxon>
        <taxon>Embryophyta</taxon>
        <taxon>Tracheophyta</taxon>
        <taxon>Spermatophyta</taxon>
        <taxon>Magnoliopsida</taxon>
        <taxon>eudicotyledons</taxon>
        <taxon>Gunneridae</taxon>
        <taxon>Pentapetalae</taxon>
        <taxon>asterids</taxon>
        <taxon>Ericales</taxon>
        <taxon>Ericaceae</taxon>
        <taxon>Ericoideae</taxon>
        <taxon>Rhodoreae</taxon>
        <taxon>Rhododendron</taxon>
    </lineage>
</organism>
<evidence type="ECO:0000313" key="2">
    <source>
        <dbReference type="Proteomes" id="UP001062846"/>
    </source>
</evidence>